<dbReference type="NCBIfam" id="NF009512">
    <property type="entry name" value="PRK12872.1-1"/>
    <property type="match status" value="1"/>
</dbReference>
<keyword evidence="6" id="KW-0808">Transferase</keyword>
<keyword evidence="3 5" id="KW-1133">Transmembrane helix</keyword>
<feature type="transmembrane region" description="Helical" evidence="5">
    <location>
        <begin position="85"/>
        <end position="105"/>
    </location>
</feature>
<gene>
    <name evidence="6" type="ORF">GGR31_001361</name>
</gene>
<feature type="transmembrane region" description="Helical" evidence="5">
    <location>
        <begin position="140"/>
        <end position="162"/>
    </location>
</feature>
<keyword evidence="4 5" id="KW-0472">Membrane</keyword>
<feature type="transmembrane region" description="Helical" evidence="5">
    <location>
        <begin position="39"/>
        <end position="64"/>
    </location>
</feature>
<feature type="transmembrane region" description="Helical" evidence="5">
    <location>
        <begin position="249"/>
        <end position="270"/>
    </location>
</feature>
<evidence type="ECO:0000256" key="1">
    <source>
        <dbReference type="ARBA" id="ARBA00004141"/>
    </source>
</evidence>
<evidence type="ECO:0000313" key="6">
    <source>
        <dbReference type="EMBL" id="MDR6300718.1"/>
    </source>
</evidence>
<feature type="transmembrane region" description="Helical" evidence="5">
    <location>
        <begin position="223"/>
        <end position="243"/>
    </location>
</feature>
<dbReference type="Gene3D" id="1.20.120.1780">
    <property type="entry name" value="UbiA prenyltransferase"/>
    <property type="match status" value="1"/>
</dbReference>
<evidence type="ECO:0000256" key="5">
    <source>
        <dbReference type="SAM" id="Phobius"/>
    </source>
</evidence>
<dbReference type="RefSeq" id="WP_309727619.1">
    <property type="nucleotide sequence ID" value="NZ_JAVDQA010000003.1"/>
</dbReference>
<organism evidence="6 7">
    <name type="scientific">Mesonia maritima</name>
    <dbReference type="NCBI Taxonomy" id="1793873"/>
    <lineage>
        <taxon>Bacteria</taxon>
        <taxon>Pseudomonadati</taxon>
        <taxon>Bacteroidota</taxon>
        <taxon>Flavobacteriia</taxon>
        <taxon>Flavobacteriales</taxon>
        <taxon>Flavobacteriaceae</taxon>
        <taxon>Mesonia</taxon>
    </lineage>
</organism>
<feature type="transmembrane region" description="Helical" evidence="5">
    <location>
        <begin position="111"/>
        <end position="128"/>
    </location>
</feature>
<dbReference type="GO" id="GO:0008412">
    <property type="term" value="F:4-hydroxybenzoate polyprenyltransferase activity"/>
    <property type="evidence" value="ECO:0007669"/>
    <property type="project" value="UniProtKB-EC"/>
</dbReference>
<dbReference type="EMBL" id="JAVDQA010000003">
    <property type="protein sequence ID" value="MDR6300718.1"/>
    <property type="molecule type" value="Genomic_DNA"/>
</dbReference>
<reference evidence="6 7" key="1">
    <citation type="submission" date="2023-07" db="EMBL/GenBank/DDBJ databases">
        <title>Genomic Encyclopedia of Type Strains, Phase IV (KMG-IV): sequencing the most valuable type-strain genomes for metagenomic binning, comparative biology and taxonomic classification.</title>
        <authorList>
            <person name="Goeker M."/>
        </authorList>
    </citation>
    <scope>NUCLEOTIDE SEQUENCE [LARGE SCALE GENOMIC DNA]</scope>
    <source>
        <strain evidence="6 7">DSM 102814</strain>
    </source>
</reference>
<dbReference type="Proteomes" id="UP001257659">
    <property type="component" value="Unassembled WGS sequence"/>
</dbReference>
<protein>
    <submittedName>
        <fullName evidence="6">4-hydroxybenzoate polyprenyltransferase</fullName>
        <ecNumber evidence="6">2.5.1.39</ecNumber>
    </submittedName>
</protein>
<sequence>MKYLKLIRLPEIFLVIFVQFLIKYYLFEPFAVSITLNGFGLFLVTLSSVCLVMGSQVISAIFQARAIRVNNPEEVTVGKEISEKGAYNFFIILNVIAVGVGFYLSNIIGRPMFSAIFIVISALTYIHASFLKNYALIDNIVIAALSAFSIIILALFDLLPAITPENQVSQNTLFSILLDYSLFAFLMVLLIEVINDQENINGHHKIGIKTLPILLGKERTNKLICAFTILPILAVIYYMYTYLYHNQYALLYALFLILAPLLYFVVKTWNASTQKNYRHLSFVLKMIILLSIMSIGLYQFILL</sequence>
<comment type="subcellular location">
    <subcellularLocation>
        <location evidence="1">Membrane</location>
        <topology evidence="1">Multi-pass membrane protein</topology>
    </subcellularLocation>
</comment>
<dbReference type="Pfam" id="PF01040">
    <property type="entry name" value="UbiA"/>
    <property type="match status" value="1"/>
</dbReference>
<comment type="caution">
    <text evidence="6">The sequence shown here is derived from an EMBL/GenBank/DDBJ whole genome shotgun (WGS) entry which is preliminary data.</text>
</comment>
<feature type="transmembrane region" description="Helical" evidence="5">
    <location>
        <begin position="174"/>
        <end position="195"/>
    </location>
</feature>
<accession>A0ABU1K847</accession>
<dbReference type="InterPro" id="IPR050475">
    <property type="entry name" value="Prenyltransferase_related"/>
</dbReference>
<evidence type="ECO:0000313" key="7">
    <source>
        <dbReference type="Proteomes" id="UP001257659"/>
    </source>
</evidence>
<evidence type="ECO:0000256" key="4">
    <source>
        <dbReference type="ARBA" id="ARBA00023136"/>
    </source>
</evidence>
<dbReference type="EC" id="2.5.1.39" evidence="6"/>
<feature type="transmembrane region" description="Helical" evidence="5">
    <location>
        <begin position="12"/>
        <end position="27"/>
    </location>
</feature>
<evidence type="ECO:0000256" key="2">
    <source>
        <dbReference type="ARBA" id="ARBA00022692"/>
    </source>
</evidence>
<name>A0ABU1K847_9FLAO</name>
<keyword evidence="7" id="KW-1185">Reference proteome</keyword>
<dbReference type="CDD" id="cd13961">
    <property type="entry name" value="PT_UbiA_DGGGPS"/>
    <property type="match status" value="1"/>
</dbReference>
<dbReference type="PANTHER" id="PTHR42723:SF1">
    <property type="entry name" value="CHLOROPHYLL SYNTHASE, CHLOROPLASTIC"/>
    <property type="match status" value="1"/>
</dbReference>
<keyword evidence="2 5" id="KW-0812">Transmembrane</keyword>
<dbReference type="PANTHER" id="PTHR42723">
    <property type="entry name" value="CHLOROPHYLL SYNTHASE"/>
    <property type="match status" value="1"/>
</dbReference>
<evidence type="ECO:0000256" key="3">
    <source>
        <dbReference type="ARBA" id="ARBA00022989"/>
    </source>
</evidence>
<dbReference type="InterPro" id="IPR000537">
    <property type="entry name" value="UbiA_prenyltransferase"/>
</dbReference>
<feature type="transmembrane region" description="Helical" evidence="5">
    <location>
        <begin position="282"/>
        <end position="301"/>
    </location>
</feature>
<proteinExistence type="predicted"/>